<sequence length="315" mass="34312">MDRLQAMRMFRAVVESRGFSAAADELGTTHSTASRQVKELEAALRVQLLNRNTRGVTPTEAGEHYYRTCVEVLDRIGETERVLSRSQRGAELHGTLRMSLPHAVGMLELQDWLPAFATAHPHLAIDLQCTDRLVDMLGEGIDVAVRISAGLPDSALAARKLTESPMVLVASPAYAERHGPVHSVAQLQALRLITYSADRRPVRWQFHDKAQGTMPSHTLQVAPGGGLRTDSIASAHAAAVAGLGIGAFTLRTVQTAMERGQLVRVWPEVHLGLLGYFAVYPSTRFISPAVRALVDHMAAHYGDAFRPAPPPGRSR</sequence>
<dbReference type="AlphaFoldDB" id="A0A7G9RP67"/>
<proteinExistence type="inferred from homology"/>
<dbReference type="InterPro" id="IPR000847">
    <property type="entry name" value="LysR_HTH_N"/>
</dbReference>
<keyword evidence="3" id="KW-0238">DNA-binding</keyword>
<evidence type="ECO:0000256" key="1">
    <source>
        <dbReference type="ARBA" id="ARBA00009437"/>
    </source>
</evidence>
<dbReference type="InterPro" id="IPR036390">
    <property type="entry name" value="WH_DNA-bd_sf"/>
</dbReference>
<dbReference type="EMBL" id="CP060714">
    <property type="protein sequence ID" value="QNN57392.1"/>
    <property type="molecule type" value="Genomic_DNA"/>
</dbReference>
<organism evidence="6 7">
    <name type="scientific">Diaphorobacter ruginosibacter</name>
    <dbReference type="NCBI Taxonomy" id="1715720"/>
    <lineage>
        <taxon>Bacteria</taxon>
        <taxon>Pseudomonadati</taxon>
        <taxon>Pseudomonadota</taxon>
        <taxon>Betaproteobacteria</taxon>
        <taxon>Burkholderiales</taxon>
        <taxon>Comamonadaceae</taxon>
        <taxon>Diaphorobacter</taxon>
    </lineage>
</organism>
<evidence type="ECO:0000256" key="4">
    <source>
        <dbReference type="ARBA" id="ARBA00023163"/>
    </source>
</evidence>
<protein>
    <submittedName>
        <fullName evidence="6">LysR family transcriptional regulator</fullName>
    </submittedName>
</protein>
<gene>
    <name evidence="6" type="ORF">H9K76_00335</name>
</gene>
<keyword evidence="7" id="KW-1185">Reference proteome</keyword>
<dbReference type="GO" id="GO:0003700">
    <property type="term" value="F:DNA-binding transcription factor activity"/>
    <property type="evidence" value="ECO:0007669"/>
    <property type="project" value="InterPro"/>
</dbReference>
<dbReference type="InterPro" id="IPR036388">
    <property type="entry name" value="WH-like_DNA-bd_sf"/>
</dbReference>
<dbReference type="SUPFAM" id="SSF53850">
    <property type="entry name" value="Periplasmic binding protein-like II"/>
    <property type="match status" value="1"/>
</dbReference>
<dbReference type="PANTHER" id="PTHR30537:SF5">
    <property type="entry name" value="HTH-TYPE TRANSCRIPTIONAL ACTIVATOR TTDR-RELATED"/>
    <property type="match status" value="1"/>
</dbReference>
<dbReference type="Gene3D" id="3.40.190.290">
    <property type="match status" value="1"/>
</dbReference>
<dbReference type="Pfam" id="PF00126">
    <property type="entry name" value="HTH_1"/>
    <property type="match status" value="1"/>
</dbReference>
<reference evidence="6 7" key="1">
    <citation type="submission" date="2020-08" db="EMBL/GenBank/DDBJ databases">
        <title>Genome sequence of Diaphorobacter ruginosibacter DSM 27467T.</title>
        <authorList>
            <person name="Hyun D.-W."/>
            <person name="Bae J.-W."/>
        </authorList>
    </citation>
    <scope>NUCLEOTIDE SEQUENCE [LARGE SCALE GENOMIC DNA]</scope>
    <source>
        <strain evidence="6 7">DSM 27467</strain>
    </source>
</reference>
<feature type="domain" description="HTH lysR-type" evidence="5">
    <location>
        <begin position="1"/>
        <end position="59"/>
    </location>
</feature>
<evidence type="ECO:0000256" key="3">
    <source>
        <dbReference type="ARBA" id="ARBA00023125"/>
    </source>
</evidence>
<evidence type="ECO:0000256" key="2">
    <source>
        <dbReference type="ARBA" id="ARBA00023015"/>
    </source>
</evidence>
<keyword evidence="2" id="KW-0805">Transcription regulation</keyword>
<dbReference type="Pfam" id="PF03466">
    <property type="entry name" value="LysR_substrate"/>
    <property type="match status" value="1"/>
</dbReference>
<dbReference type="RefSeq" id="WP_187597646.1">
    <property type="nucleotide sequence ID" value="NZ_CP060714.1"/>
</dbReference>
<dbReference type="Proteomes" id="UP000515811">
    <property type="component" value="Chromosome"/>
</dbReference>
<dbReference type="CDD" id="cd08422">
    <property type="entry name" value="PBP2_CrgA_like"/>
    <property type="match status" value="1"/>
</dbReference>
<dbReference type="SUPFAM" id="SSF46785">
    <property type="entry name" value="Winged helix' DNA-binding domain"/>
    <property type="match status" value="1"/>
</dbReference>
<keyword evidence="4" id="KW-0804">Transcription</keyword>
<accession>A0A7G9RP67</accession>
<dbReference type="PROSITE" id="PS50931">
    <property type="entry name" value="HTH_LYSR"/>
    <property type="match status" value="1"/>
</dbReference>
<evidence type="ECO:0000313" key="6">
    <source>
        <dbReference type="EMBL" id="QNN57392.1"/>
    </source>
</evidence>
<dbReference type="GO" id="GO:0003677">
    <property type="term" value="F:DNA binding"/>
    <property type="evidence" value="ECO:0007669"/>
    <property type="project" value="UniProtKB-KW"/>
</dbReference>
<evidence type="ECO:0000313" key="7">
    <source>
        <dbReference type="Proteomes" id="UP000515811"/>
    </source>
</evidence>
<dbReference type="FunFam" id="1.10.10.10:FF:000001">
    <property type="entry name" value="LysR family transcriptional regulator"/>
    <property type="match status" value="1"/>
</dbReference>
<dbReference type="InterPro" id="IPR058163">
    <property type="entry name" value="LysR-type_TF_proteobact-type"/>
</dbReference>
<comment type="similarity">
    <text evidence="1">Belongs to the LysR transcriptional regulatory family.</text>
</comment>
<dbReference type="Gene3D" id="1.10.10.10">
    <property type="entry name" value="Winged helix-like DNA-binding domain superfamily/Winged helix DNA-binding domain"/>
    <property type="match status" value="1"/>
</dbReference>
<dbReference type="KEGG" id="drg:H9K76_00335"/>
<dbReference type="PANTHER" id="PTHR30537">
    <property type="entry name" value="HTH-TYPE TRANSCRIPTIONAL REGULATOR"/>
    <property type="match status" value="1"/>
</dbReference>
<name>A0A7G9RP67_9BURK</name>
<evidence type="ECO:0000259" key="5">
    <source>
        <dbReference type="PROSITE" id="PS50931"/>
    </source>
</evidence>
<dbReference type="InterPro" id="IPR005119">
    <property type="entry name" value="LysR_subst-bd"/>
</dbReference>